<dbReference type="InterPro" id="IPR041916">
    <property type="entry name" value="Anti_sigma_zinc_sf"/>
</dbReference>
<evidence type="ECO:0008006" key="4">
    <source>
        <dbReference type="Google" id="ProtNLM"/>
    </source>
</evidence>
<feature type="region of interest" description="Disordered" evidence="1">
    <location>
        <begin position="50"/>
        <end position="76"/>
    </location>
</feature>
<reference evidence="2 3" key="1">
    <citation type="submission" date="2012-09" db="EMBL/GenBank/DDBJ databases">
        <title>Genome Sequence of alkane-degrading Bacterium Alcanivorax sp. 521-1.</title>
        <authorList>
            <person name="Lai Q."/>
            <person name="Shao Z."/>
        </authorList>
    </citation>
    <scope>NUCLEOTIDE SEQUENCE [LARGE SCALE GENOMIC DNA]</scope>
    <source>
        <strain evidence="2 3">521-1</strain>
    </source>
</reference>
<gene>
    <name evidence="2" type="ORF">Y5W_01812</name>
</gene>
<accession>A0ABS0AQV5</accession>
<name>A0ABS0AQV5_9GAMM</name>
<keyword evidence="3" id="KW-1185">Reference proteome</keyword>
<evidence type="ECO:0000313" key="3">
    <source>
        <dbReference type="Proteomes" id="UP000662703"/>
    </source>
</evidence>
<feature type="compositionally biased region" description="Basic and acidic residues" evidence="1">
    <location>
        <begin position="60"/>
        <end position="76"/>
    </location>
</feature>
<dbReference type="EMBL" id="ARXX01000024">
    <property type="protein sequence ID" value="MBF5056518.1"/>
    <property type="molecule type" value="Genomic_DNA"/>
</dbReference>
<evidence type="ECO:0000256" key="1">
    <source>
        <dbReference type="SAM" id="MobiDB-lite"/>
    </source>
</evidence>
<proteinExistence type="predicted"/>
<comment type="caution">
    <text evidence="2">The sequence shown here is derived from an EMBL/GenBank/DDBJ whole genome shotgun (WGS) entry which is preliminary data.</text>
</comment>
<dbReference type="Gene3D" id="1.10.10.1320">
    <property type="entry name" value="Anti-sigma factor, zinc-finger domain"/>
    <property type="match status" value="1"/>
</dbReference>
<evidence type="ECO:0000313" key="2">
    <source>
        <dbReference type="EMBL" id="MBF5056518.1"/>
    </source>
</evidence>
<organism evidence="2 3">
    <name type="scientific">Alloalcanivorax profundimaris</name>
    <dbReference type="NCBI Taxonomy" id="2735259"/>
    <lineage>
        <taxon>Bacteria</taxon>
        <taxon>Pseudomonadati</taxon>
        <taxon>Pseudomonadota</taxon>
        <taxon>Gammaproteobacteria</taxon>
        <taxon>Oceanospirillales</taxon>
        <taxon>Alcanivoracaceae</taxon>
        <taxon>Alloalcanivorax</taxon>
    </lineage>
</organism>
<dbReference type="RefSeq" id="WP_161384859.1">
    <property type="nucleotide sequence ID" value="NZ_ARXX01000024.1"/>
</dbReference>
<sequence length="76" mass="8922">MLKCRDLVNQADLLIDGAELRPGRRLALRAHLLICRHCRRYLRQLDALTDHLHQPPPPLNERDTRAVLERLEPRGR</sequence>
<protein>
    <recommendedName>
        <fullName evidence="4">Zf-HC2 domain-containing protein</fullName>
    </recommendedName>
</protein>
<dbReference type="Proteomes" id="UP000662703">
    <property type="component" value="Unassembled WGS sequence"/>
</dbReference>